<dbReference type="PANTHER" id="PTHR15549:SF30">
    <property type="entry name" value="MID2 DOMAIN-CONTAINING PROTEIN"/>
    <property type="match status" value="1"/>
</dbReference>
<feature type="compositionally biased region" description="Basic and acidic residues" evidence="5">
    <location>
        <begin position="479"/>
        <end position="489"/>
    </location>
</feature>
<sequence>MSSDHSGTLDHARLHRRVKRQAAVANPSVPAASAADPATAPGAGNDAAADTSAPAQPATTTTTRAAAAATTTTTAQQVIESTSSAAPSSSTTTAAPVESSTTAEPSTTTTPSTTSTTTTTQAPTTTSAAPTTSSTTTSTPETTSSATSESSSSTAVALSTSDATSTTIVIVSGSAASPSSSSALPTASSAGDNGSSGSSSLGTGSVIGIVAGAVVGIIVVAGVAVWLFKKKFSRDDDDDQVSPFDRDEFRRASVMLDDVDEAHHYEAAAAAAQYAHSHGHSPQMSEYSMHEMYPGGATGLGRSETLMSNGSGGGVLPGLARGQTLMNPRPPTMISNHYAHHQQQQQQFMPSYAPGQVVPSVPQQAYHNGGASMSSTMDLYGNTGGPGPYAPAIGVPAGTPYGNAQQLDRSLGSANAGSWRGGNGNGGGGAGDLSRNNSQLSSYSQISSPADAPVYLPAALRAGGSSHGHGGPGGAGGYPDERPLSRVHEDDEAAPSYRSEYGVALGGAGGYGGGYAHQHQHQQMHGESLSRSGTPTNANVQQTFFEPSHTGGPAGGASAQAQDAKWDLYHGAGSAGRAPAGPSSHAQSGVVGQAWSDEELSALAGGQQRRGAASPGGDKLERRLSIRNGGLDAYGDDEQDAAAAAAASTVF</sequence>
<dbReference type="STRING" id="578459.A0A194S3L0"/>
<feature type="transmembrane region" description="Helical" evidence="6">
    <location>
        <begin position="206"/>
        <end position="228"/>
    </location>
</feature>
<protein>
    <recommendedName>
        <fullName evidence="9">REJ domain-containing protein</fullName>
    </recommendedName>
</protein>
<feature type="compositionally biased region" description="Low complexity" evidence="5">
    <location>
        <begin position="570"/>
        <end position="586"/>
    </location>
</feature>
<evidence type="ECO:0000256" key="3">
    <source>
        <dbReference type="ARBA" id="ARBA00022989"/>
    </source>
</evidence>
<dbReference type="EMBL" id="KQ474078">
    <property type="protein sequence ID" value="KPV75109.1"/>
    <property type="molecule type" value="Genomic_DNA"/>
</dbReference>
<feature type="region of interest" description="Disordered" evidence="5">
    <location>
        <begin position="1"/>
        <end position="155"/>
    </location>
</feature>
<proteinExistence type="predicted"/>
<feature type="region of interest" description="Disordered" evidence="5">
    <location>
        <begin position="513"/>
        <end position="591"/>
    </location>
</feature>
<comment type="subcellular location">
    <subcellularLocation>
        <location evidence="1">Membrane</location>
        <topology evidence="1">Single-pass membrane protein</topology>
    </subcellularLocation>
</comment>
<organism evidence="7 8">
    <name type="scientific">Rhodotorula graminis (strain WP1)</name>
    <dbReference type="NCBI Taxonomy" id="578459"/>
    <lineage>
        <taxon>Eukaryota</taxon>
        <taxon>Fungi</taxon>
        <taxon>Dikarya</taxon>
        <taxon>Basidiomycota</taxon>
        <taxon>Pucciniomycotina</taxon>
        <taxon>Microbotryomycetes</taxon>
        <taxon>Sporidiobolales</taxon>
        <taxon>Sporidiobolaceae</taxon>
        <taxon>Rhodotorula</taxon>
    </lineage>
</organism>
<evidence type="ECO:0000256" key="2">
    <source>
        <dbReference type="ARBA" id="ARBA00022692"/>
    </source>
</evidence>
<dbReference type="RefSeq" id="XP_018271158.1">
    <property type="nucleotide sequence ID" value="XM_018414248.1"/>
</dbReference>
<evidence type="ECO:0000256" key="5">
    <source>
        <dbReference type="SAM" id="MobiDB-lite"/>
    </source>
</evidence>
<keyword evidence="2 6" id="KW-0812">Transmembrane</keyword>
<feature type="compositionally biased region" description="Gly residues" evidence="5">
    <location>
        <begin position="465"/>
        <end position="477"/>
    </location>
</feature>
<evidence type="ECO:0000313" key="8">
    <source>
        <dbReference type="Proteomes" id="UP000053890"/>
    </source>
</evidence>
<keyword evidence="4 6" id="KW-0472">Membrane</keyword>
<keyword evidence="3 6" id="KW-1133">Transmembrane helix</keyword>
<dbReference type="OMA" id="DQRHASI"/>
<reference evidence="7 8" key="1">
    <citation type="journal article" date="2015" name="Front. Microbiol.">
        <title>Genome sequence of the plant growth promoting endophytic yeast Rhodotorula graminis WP1.</title>
        <authorList>
            <person name="Firrincieli A."/>
            <person name="Otillar R."/>
            <person name="Salamov A."/>
            <person name="Schmutz J."/>
            <person name="Khan Z."/>
            <person name="Redman R.S."/>
            <person name="Fleck N.D."/>
            <person name="Lindquist E."/>
            <person name="Grigoriev I.V."/>
            <person name="Doty S.L."/>
        </authorList>
    </citation>
    <scope>NUCLEOTIDE SEQUENCE [LARGE SCALE GENOMIC DNA]</scope>
    <source>
        <strain evidence="7 8">WP1</strain>
    </source>
</reference>
<dbReference type="Proteomes" id="UP000053890">
    <property type="component" value="Unassembled WGS sequence"/>
</dbReference>
<dbReference type="AlphaFoldDB" id="A0A194S3L0"/>
<dbReference type="InterPro" id="IPR051694">
    <property type="entry name" value="Immunoregulatory_rcpt-like"/>
</dbReference>
<evidence type="ECO:0000256" key="4">
    <source>
        <dbReference type="ARBA" id="ARBA00023136"/>
    </source>
</evidence>
<evidence type="ECO:0000256" key="1">
    <source>
        <dbReference type="ARBA" id="ARBA00004167"/>
    </source>
</evidence>
<dbReference type="OrthoDB" id="2536813at2759"/>
<evidence type="ECO:0000256" key="6">
    <source>
        <dbReference type="SAM" id="Phobius"/>
    </source>
</evidence>
<feature type="compositionally biased region" description="Polar residues" evidence="5">
    <location>
        <begin position="529"/>
        <end position="545"/>
    </location>
</feature>
<dbReference type="GeneID" id="28974696"/>
<feature type="compositionally biased region" description="Gly residues" evidence="5">
    <location>
        <begin position="419"/>
        <end position="431"/>
    </location>
</feature>
<feature type="region of interest" description="Disordered" evidence="5">
    <location>
        <begin position="174"/>
        <end position="199"/>
    </location>
</feature>
<name>A0A194S3L0_RHOGW</name>
<dbReference type="GO" id="GO:0016020">
    <property type="term" value="C:membrane"/>
    <property type="evidence" value="ECO:0007669"/>
    <property type="project" value="UniProtKB-SubCell"/>
</dbReference>
<dbReference type="GO" id="GO:0071944">
    <property type="term" value="C:cell periphery"/>
    <property type="evidence" value="ECO:0007669"/>
    <property type="project" value="UniProtKB-ARBA"/>
</dbReference>
<feature type="region of interest" description="Disordered" evidence="5">
    <location>
        <begin position="401"/>
        <end position="445"/>
    </location>
</feature>
<gene>
    <name evidence="7" type="ORF">RHOBADRAFT_43599</name>
</gene>
<keyword evidence="8" id="KW-1185">Reference proteome</keyword>
<dbReference type="PANTHER" id="PTHR15549">
    <property type="entry name" value="PAIRED IMMUNOGLOBULIN-LIKE TYPE 2 RECEPTOR"/>
    <property type="match status" value="1"/>
</dbReference>
<feature type="compositionally biased region" description="Low complexity" evidence="5">
    <location>
        <begin position="22"/>
        <end position="155"/>
    </location>
</feature>
<evidence type="ECO:0008006" key="9">
    <source>
        <dbReference type="Google" id="ProtNLM"/>
    </source>
</evidence>
<accession>A0A194S3L0</accession>
<evidence type="ECO:0000313" key="7">
    <source>
        <dbReference type="EMBL" id="KPV75109.1"/>
    </source>
</evidence>
<feature type="region of interest" description="Disordered" evidence="5">
    <location>
        <begin position="461"/>
        <end position="495"/>
    </location>
</feature>